<evidence type="ECO:0000313" key="15">
    <source>
        <dbReference type="Proteomes" id="UP000308267"/>
    </source>
</evidence>
<keyword evidence="8" id="KW-0325">Glycoprotein</keyword>
<dbReference type="SUPFAM" id="SSF53850">
    <property type="entry name" value="Periplasmic binding protein-like II"/>
    <property type="match status" value="1"/>
</dbReference>
<feature type="signal peptide" evidence="12">
    <location>
        <begin position="1"/>
        <end position="21"/>
    </location>
</feature>
<keyword evidence="9" id="KW-1071">Ligand-gated ion channel</keyword>
<evidence type="ECO:0000313" key="14">
    <source>
        <dbReference type="EMBL" id="TGZ64806.1"/>
    </source>
</evidence>
<reference evidence="14 15" key="1">
    <citation type="journal article" date="2019" name="BMC Genomics">
        <title>New insights from Opisthorchis felineus genome: update on genomics of the epidemiologically important liver flukes.</title>
        <authorList>
            <person name="Ershov N.I."/>
            <person name="Mordvinov V.A."/>
            <person name="Prokhortchouk E.B."/>
            <person name="Pakharukova M.Y."/>
            <person name="Gunbin K.V."/>
            <person name="Ustyantsev K."/>
            <person name="Genaev M.A."/>
            <person name="Blinov A.G."/>
            <person name="Mazur A."/>
            <person name="Boulygina E."/>
            <person name="Tsygankova S."/>
            <person name="Khrameeva E."/>
            <person name="Chekanov N."/>
            <person name="Fan G."/>
            <person name="Xiao A."/>
            <person name="Zhang H."/>
            <person name="Xu X."/>
            <person name="Yang H."/>
            <person name="Solovyev V."/>
            <person name="Lee S.M."/>
            <person name="Liu X."/>
            <person name="Afonnikov D.A."/>
            <person name="Skryabin K.G."/>
        </authorList>
    </citation>
    <scope>NUCLEOTIDE SEQUENCE [LARGE SCALE GENOMIC DNA]</scope>
    <source>
        <strain evidence="14">AK-0245</strain>
        <tissue evidence="14">Whole organism</tissue>
    </source>
</reference>
<dbReference type="InterPro" id="IPR001320">
    <property type="entry name" value="Iontro_rcpt_C"/>
</dbReference>
<dbReference type="InterPro" id="IPR019594">
    <property type="entry name" value="Glu/Gly-bd"/>
</dbReference>
<feature type="transmembrane region" description="Helical" evidence="11">
    <location>
        <begin position="600"/>
        <end position="620"/>
    </location>
</feature>
<dbReference type="Gene3D" id="1.10.287.70">
    <property type="match status" value="1"/>
</dbReference>
<dbReference type="GO" id="GO:0016020">
    <property type="term" value="C:membrane"/>
    <property type="evidence" value="ECO:0007669"/>
    <property type="project" value="UniProtKB-SubCell"/>
</dbReference>
<evidence type="ECO:0000256" key="8">
    <source>
        <dbReference type="ARBA" id="ARBA00023180"/>
    </source>
</evidence>
<keyword evidence="2" id="KW-0813">Transport</keyword>
<accession>A0A4S2LNX7</accession>
<protein>
    <recommendedName>
        <fullName evidence="13">Ionotropic glutamate receptor L-glutamate and glycine-binding domain-containing protein</fullName>
    </recommendedName>
</protein>
<comment type="subcellular location">
    <subcellularLocation>
        <location evidence="1">Membrane</location>
        <topology evidence="1">Multi-pass membrane protein</topology>
    </subcellularLocation>
</comment>
<evidence type="ECO:0000256" key="5">
    <source>
        <dbReference type="ARBA" id="ARBA00023065"/>
    </source>
</evidence>
<dbReference type="OrthoDB" id="9997229at2759"/>
<keyword evidence="12" id="KW-0732">Signal</keyword>
<dbReference type="AlphaFoldDB" id="A0A4S2LNX7"/>
<dbReference type="PANTHER" id="PTHR18966">
    <property type="entry name" value="IONOTROPIC GLUTAMATE RECEPTOR"/>
    <property type="match status" value="1"/>
</dbReference>
<evidence type="ECO:0000256" key="3">
    <source>
        <dbReference type="ARBA" id="ARBA00022692"/>
    </source>
</evidence>
<evidence type="ECO:0000256" key="2">
    <source>
        <dbReference type="ARBA" id="ARBA00022448"/>
    </source>
</evidence>
<keyword evidence="15" id="KW-1185">Reference proteome</keyword>
<evidence type="ECO:0000256" key="6">
    <source>
        <dbReference type="ARBA" id="ARBA00023136"/>
    </source>
</evidence>
<evidence type="ECO:0000256" key="10">
    <source>
        <dbReference type="ARBA" id="ARBA00023303"/>
    </source>
</evidence>
<feature type="transmembrane region" description="Helical" evidence="11">
    <location>
        <begin position="668"/>
        <end position="689"/>
    </location>
</feature>
<dbReference type="SMART" id="SM00918">
    <property type="entry name" value="Lig_chan-Glu_bd"/>
    <property type="match status" value="1"/>
</dbReference>
<sequence>MYSLWTELLLLVFACFVEVNGEENIWHLGIIYDGTFAHTEHDIWLLLEDLNARIPHLLCAVLDARVCLRLPKYKFTVGEYSLHEVCRQIELGVRSIISLTNCATAKQIEATSSQYHIPHFAIPDASCTRQQLVSNVKEFAWTNSALPWVVRAPEVLATALETIMRVDRISELLILSDGSSVIPPEILRRETNRLLSNKLATAISVQVFHTKANCNDPISCPGHSFMSILNQFKTRNTTKSVNSFPTYIFLFETKRGSEEIINSINDYELMNEDFFWVLAEQTDVAPLLQHLQSPVELPVDKSWKPNVAVLRWLPPIQTLSGAMEFISNKTEFPMDLIRHTTEQYPERMMSIAFLVFESTRAYVDIRRQYHHLFASKNIRCTTDKPTLFSAGVKIRDTMTARIKNSKVNQQLIFYATTTEINRNQQKSTQFIPTAVISDGNLTFTKWGKLILHETRKSGLFPNSFRGLHGRILRIGVVIDPPYVQTCEVSSKGQLINPAGLMIDLTQLLAERFQFRPIFYESSDQQYGAADKSGNWSGLIHDLLTGRIDIAAAPLAFTEDRAKVIRYLGPFMVSQAATLAVKLYDNASPFRAFRPFQREMWLLLITSIFLTGVILFLLNYFSPFSAWNLGLPDSSENEVSVRENIWSALSSFLLQGCEVYPLAPCARSAIISFWVMIVIFYATWQAFMTATMSRSDVKMPITTLDELAYSQSIIPVAPEGSSITNAFSVSSF</sequence>
<dbReference type="InterPro" id="IPR015683">
    <property type="entry name" value="Ionotropic_Glu_rcpt"/>
</dbReference>
<comment type="caution">
    <text evidence="14">The sequence shown here is derived from an EMBL/GenBank/DDBJ whole genome shotgun (WGS) entry which is preliminary data.</text>
</comment>
<keyword evidence="4 11" id="KW-1133">Transmembrane helix</keyword>
<dbReference type="Pfam" id="PF00060">
    <property type="entry name" value="Lig_chan"/>
    <property type="match status" value="1"/>
</dbReference>
<evidence type="ECO:0000256" key="9">
    <source>
        <dbReference type="ARBA" id="ARBA00023286"/>
    </source>
</evidence>
<keyword evidence="5" id="KW-0406">Ion transport</keyword>
<gene>
    <name evidence="14" type="ORF">CRM22_006179</name>
</gene>
<keyword evidence="10" id="KW-0407">Ion channel</keyword>
<feature type="chain" id="PRO_5020992643" description="Ionotropic glutamate receptor L-glutamate and glycine-binding domain-containing protein" evidence="12">
    <location>
        <begin position="22"/>
        <end position="731"/>
    </location>
</feature>
<evidence type="ECO:0000256" key="1">
    <source>
        <dbReference type="ARBA" id="ARBA00004141"/>
    </source>
</evidence>
<evidence type="ECO:0000256" key="12">
    <source>
        <dbReference type="SAM" id="SignalP"/>
    </source>
</evidence>
<evidence type="ECO:0000259" key="13">
    <source>
        <dbReference type="SMART" id="SM00918"/>
    </source>
</evidence>
<proteinExistence type="predicted"/>
<dbReference type="Pfam" id="PF10613">
    <property type="entry name" value="Lig_chan-Glu_bd"/>
    <property type="match status" value="1"/>
</dbReference>
<keyword evidence="3 11" id="KW-0812">Transmembrane</keyword>
<name>A0A4S2LNX7_OPIFE</name>
<evidence type="ECO:0000256" key="7">
    <source>
        <dbReference type="ARBA" id="ARBA00023170"/>
    </source>
</evidence>
<feature type="domain" description="Ionotropic glutamate receptor L-glutamate and glycine-binding" evidence="13">
    <location>
        <begin position="481"/>
        <end position="544"/>
    </location>
</feature>
<evidence type="ECO:0000256" key="4">
    <source>
        <dbReference type="ARBA" id="ARBA00022989"/>
    </source>
</evidence>
<dbReference type="Proteomes" id="UP000308267">
    <property type="component" value="Unassembled WGS sequence"/>
</dbReference>
<keyword evidence="6 11" id="KW-0472">Membrane</keyword>
<dbReference type="GO" id="GO:0015276">
    <property type="term" value="F:ligand-gated monoatomic ion channel activity"/>
    <property type="evidence" value="ECO:0007669"/>
    <property type="project" value="InterPro"/>
</dbReference>
<dbReference type="STRING" id="147828.A0A4S2LNX7"/>
<dbReference type="EMBL" id="SJOL01006595">
    <property type="protein sequence ID" value="TGZ64806.1"/>
    <property type="molecule type" value="Genomic_DNA"/>
</dbReference>
<evidence type="ECO:0000256" key="11">
    <source>
        <dbReference type="SAM" id="Phobius"/>
    </source>
</evidence>
<dbReference type="Gene3D" id="3.40.190.10">
    <property type="entry name" value="Periplasmic binding protein-like II"/>
    <property type="match status" value="1"/>
</dbReference>
<organism evidence="14 15">
    <name type="scientific">Opisthorchis felineus</name>
    <dbReference type="NCBI Taxonomy" id="147828"/>
    <lineage>
        <taxon>Eukaryota</taxon>
        <taxon>Metazoa</taxon>
        <taxon>Spiralia</taxon>
        <taxon>Lophotrochozoa</taxon>
        <taxon>Platyhelminthes</taxon>
        <taxon>Trematoda</taxon>
        <taxon>Digenea</taxon>
        <taxon>Opisthorchiida</taxon>
        <taxon>Opisthorchiata</taxon>
        <taxon>Opisthorchiidae</taxon>
        <taxon>Opisthorchis</taxon>
    </lineage>
</organism>
<keyword evidence="7" id="KW-0675">Receptor</keyword>